<organism evidence="3 4">
    <name type="scientific">Streblomastix strix</name>
    <dbReference type="NCBI Taxonomy" id="222440"/>
    <lineage>
        <taxon>Eukaryota</taxon>
        <taxon>Metamonada</taxon>
        <taxon>Preaxostyla</taxon>
        <taxon>Oxymonadida</taxon>
        <taxon>Streblomastigidae</taxon>
        <taxon>Streblomastix</taxon>
    </lineage>
</organism>
<dbReference type="Pfam" id="PF25474">
    <property type="entry name" value="TPR_TmcB"/>
    <property type="match status" value="1"/>
</dbReference>
<evidence type="ECO:0000259" key="2">
    <source>
        <dbReference type="Pfam" id="PF25474"/>
    </source>
</evidence>
<feature type="compositionally biased region" description="Basic and acidic residues" evidence="1">
    <location>
        <begin position="210"/>
        <end position="229"/>
    </location>
</feature>
<gene>
    <name evidence="3" type="ORF">EZS28_011429</name>
</gene>
<dbReference type="OrthoDB" id="16288at2759"/>
<proteinExistence type="predicted"/>
<evidence type="ECO:0000313" key="3">
    <source>
        <dbReference type="EMBL" id="KAA6393046.1"/>
    </source>
</evidence>
<reference evidence="3 4" key="1">
    <citation type="submission" date="2019-03" db="EMBL/GenBank/DDBJ databases">
        <title>Single cell metagenomics reveals metabolic interactions within the superorganism composed of flagellate Streblomastix strix and complex community of Bacteroidetes bacteria on its surface.</title>
        <authorList>
            <person name="Treitli S.C."/>
            <person name="Kolisko M."/>
            <person name="Husnik F."/>
            <person name="Keeling P."/>
            <person name="Hampl V."/>
        </authorList>
    </citation>
    <scope>NUCLEOTIDE SEQUENCE [LARGE SCALE GENOMIC DNA]</scope>
    <source>
        <strain evidence="3">ST1C</strain>
    </source>
</reference>
<comment type="caution">
    <text evidence="3">The sequence shown here is derived from an EMBL/GenBank/DDBJ whole genome shotgun (WGS) entry which is preliminary data.</text>
</comment>
<dbReference type="AlphaFoldDB" id="A0A5J4WE94"/>
<feature type="region of interest" description="Disordered" evidence="1">
    <location>
        <begin position="192"/>
        <end position="229"/>
    </location>
</feature>
<sequence>MFWDGLLGQQADLWELHIQLELIADLTTKTQDIYIQLLEKYVKNGRMLRSYSLLSGQLLRDETEALISKERAQAIEREFKKMIVTHQYQKTQNDVGFELQRERSNTSGSKFSDQEVSDQQTQYGFHRRGSPLSQNYSASVGQLDKNEQLHANYNECELADFDQILQQLNQVSQQSHKTCNSGFTGWVPQVPSAAGARGPAPNPNIELDNDCCRQRGEPDPYPNIEKKKL</sequence>
<feature type="domain" description="TmcB/TmcC TPR repeats" evidence="2">
    <location>
        <begin position="2"/>
        <end position="78"/>
    </location>
</feature>
<evidence type="ECO:0000256" key="1">
    <source>
        <dbReference type="SAM" id="MobiDB-lite"/>
    </source>
</evidence>
<dbReference type="Proteomes" id="UP000324800">
    <property type="component" value="Unassembled WGS sequence"/>
</dbReference>
<name>A0A5J4WE94_9EUKA</name>
<dbReference type="InterPro" id="IPR057352">
    <property type="entry name" value="TPR_TmcB/C"/>
</dbReference>
<evidence type="ECO:0000313" key="4">
    <source>
        <dbReference type="Proteomes" id="UP000324800"/>
    </source>
</evidence>
<dbReference type="EMBL" id="SNRW01002357">
    <property type="protein sequence ID" value="KAA6393046.1"/>
    <property type="molecule type" value="Genomic_DNA"/>
</dbReference>
<protein>
    <recommendedName>
        <fullName evidence="2">TmcB/TmcC TPR repeats domain-containing protein</fullName>
    </recommendedName>
</protein>
<accession>A0A5J4WE94</accession>